<proteinExistence type="predicted"/>
<feature type="transmembrane region" description="Helical" evidence="1">
    <location>
        <begin position="12"/>
        <end position="30"/>
    </location>
</feature>
<comment type="caution">
    <text evidence="2">The sequence shown here is derived from an EMBL/GenBank/DDBJ whole genome shotgun (WGS) entry which is preliminary data.</text>
</comment>
<dbReference type="EMBL" id="JAOYFB010000036">
    <property type="protein sequence ID" value="KAK4019528.1"/>
    <property type="molecule type" value="Genomic_DNA"/>
</dbReference>
<protein>
    <submittedName>
        <fullName evidence="2">Uncharacterized protein</fullName>
    </submittedName>
</protein>
<keyword evidence="3" id="KW-1185">Reference proteome</keyword>
<sequence>MTIHLSLRNLFWLITILVYLKPILPFVILANEAEKISPENGNSLIPKTISDRDLRFLGEKPGQVMMRSLSIVSALFTIWIFAETRDKKNEKHVDEFLEDLSLQLENLNFRMEDVKNSLLQLTCLFNVVQTRNKGTSRECLQFFQERKQVAAPISAKPSYSIANSHIKKKSSLSISPQWPAETH</sequence>
<name>A0ABR0A2Z8_9CRUS</name>
<keyword evidence="1" id="KW-0472">Membrane</keyword>
<evidence type="ECO:0000313" key="3">
    <source>
        <dbReference type="Proteomes" id="UP001234178"/>
    </source>
</evidence>
<dbReference type="Proteomes" id="UP001234178">
    <property type="component" value="Unassembled WGS sequence"/>
</dbReference>
<keyword evidence="1" id="KW-0812">Transmembrane</keyword>
<gene>
    <name evidence="2" type="ORF">OUZ56_001543</name>
</gene>
<organism evidence="2 3">
    <name type="scientific">Daphnia magna</name>
    <dbReference type="NCBI Taxonomy" id="35525"/>
    <lineage>
        <taxon>Eukaryota</taxon>
        <taxon>Metazoa</taxon>
        <taxon>Ecdysozoa</taxon>
        <taxon>Arthropoda</taxon>
        <taxon>Crustacea</taxon>
        <taxon>Branchiopoda</taxon>
        <taxon>Diplostraca</taxon>
        <taxon>Cladocera</taxon>
        <taxon>Anomopoda</taxon>
        <taxon>Daphniidae</taxon>
        <taxon>Daphnia</taxon>
    </lineage>
</organism>
<feature type="transmembrane region" description="Helical" evidence="1">
    <location>
        <begin position="64"/>
        <end position="82"/>
    </location>
</feature>
<keyword evidence="1" id="KW-1133">Transmembrane helix</keyword>
<reference evidence="2 3" key="1">
    <citation type="journal article" date="2023" name="Nucleic Acids Res.">
        <title>The hologenome of Daphnia magna reveals possible DNA methylation and microbiome-mediated evolution of the host genome.</title>
        <authorList>
            <person name="Chaturvedi A."/>
            <person name="Li X."/>
            <person name="Dhandapani V."/>
            <person name="Marshall H."/>
            <person name="Kissane S."/>
            <person name="Cuenca-Cambronero M."/>
            <person name="Asole G."/>
            <person name="Calvet F."/>
            <person name="Ruiz-Romero M."/>
            <person name="Marangio P."/>
            <person name="Guigo R."/>
            <person name="Rago D."/>
            <person name="Mirbahai L."/>
            <person name="Eastwood N."/>
            <person name="Colbourne J.K."/>
            <person name="Zhou J."/>
            <person name="Mallon E."/>
            <person name="Orsini L."/>
        </authorList>
    </citation>
    <scope>NUCLEOTIDE SEQUENCE [LARGE SCALE GENOMIC DNA]</scope>
    <source>
        <strain evidence="2">LRV0_1</strain>
    </source>
</reference>
<evidence type="ECO:0000256" key="1">
    <source>
        <dbReference type="SAM" id="Phobius"/>
    </source>
</evidence>
<evidence type="ECO:0000313" key="2">
    <source>
        <dbReference type="EMBL" id="KAK4019528.1"/>
    </source>
</evidence>
<accession>A0ABR0A2Z8</accession>